<evidence type="ECO:0000256" key="14">
    <source>
        <dbReference type="ARBA" id="ARBA00023098"/>
    </source>
</evidence>
<feature type="domain" description="RRM" evidence="24">
    <location>
        <begin position="861"/>
        <end position="940"/>
    </location>
</feature>
<feature type="compositionally biased region" description="Pro residues" evidence="23">
    <location>
        <begin position="1073"/>
        <end position="1087"/>
    </location>
</feature>
<dbReference type="GO" id="GO:0098793">
    <property type="term" value="C:presynapse"/>
    <property type="evidence" value="ECO:0007669"/>
    <property type="project" value="UniProtKB-SubCell"/>
</dbReference>
<dbReference type="Pfam" id="PF02383">
    <property type="entry name" value="Syja_N"/>
    <property type="match status" value="2"/>
</dbReference>
<dbReference type="InterPro" id="IPR000300">
    <property type="entry name" value="IPPc"/>
</dbReference>
<keyword evidence="12 22" id="KW-0694">RNA-binding</keyword>
<evidence type="ECO:0000256" key="12">
    <source>
        <dbReference type="ARBA" id="ARBA00022884"/>
    </source>
</evidence>
<dbReference type="PROSITE" id="PS50275">
    <property type="entry name" value="SAC"/>
    <property type="match status" value="1"/>
</dbReference>
<feature type="region of interest" description="Disordered" evidence="23">
    <location>
        <begin position="1057"/>
        <end position="1136"/>
    </location>
</feature>
<evidence type="ECO:0000256" key="7">
    <source>
        <dbReference type="ARBA" id="ARBA00013044"/>
    </source>
</evidence>
<dbReference type="InterPro" id="IPR012677">
    <property type="entry name" value="Nucleotide-bd_a/b_plait_sf"/>
</dbReference>
<evidence type="ECO:0000256" key="13">
    <source>
        <dbReference type="ARBA" id="ARBA00023018"/>
    </source>
</evidence>
<name>A0A8D2G838_THEGE</name>
<dbReference type="GO" id="GO:0048471">
    <property type="term" value="C:perinuclear region of cytoplasm"/>
    <property type="evidence" value="ECO:0007669"/>
    <property type="project" value="TreeGrafter"/>
</dbReference>
<dbReference type="PROSITE" id="PS50102">
    <property type="entry name" value="RRM"/>
    <property type="match status" value="1"/>
</dbReference>
<dbReference type="InterPro" id="IPR000504">
    <property type="entry name" value="RRM_dom"/>
</dbReference>
<evidence type="ECO:0000256" key="2">
    <source>
        <dbReference type="ARBA" id="ARBA00004236"/>
    </source>
</evidence>
<dbReference type="GO" id="GO:0005856">
    <property type="term" value="C:cytoskeleton"/>
    <property type="evidence" value="ECO:0007669"/>
    <property type="project" value="UniProtKB-SubCell"/>
</dbReference>
<evidence type="ECO:0000256" key="5">
    <source>
        <dbReference type="ARBA" id="ARBA00008943"/>
    </source>
</evidence>
<evidence type="ECO:0000313" key="26">
    <source>
        <dbReference type="Ensembl" id="ENSTGEP00000031041.1"/>
    </source>
</evidence>
<comment type="subcellular location">
    <subcellularLocation>
        <location evidence="2">Cell membrane</location>
    </subcellularLocation>
    <subcellularLocation>
        <location evidence="3">Cytoplasm</location>
        <location evidence="3">Cytoskeleton</location>
    </subcellularLocation>
    <subcellularLocation>
        <location evidence="4">Membrane raft</location>
    </subcellularLocation>
    <subcellularLocation>
        <location evidence="18">Presynapse</location>
    </subcellularLocation>
</comment>
<dbReference type="InterPro" id="IPR002013">
    <property type="entry name" value="SAC_dom"/>
</dbReference>
<evidence type="ECO:0000256" key="15">
    <source>
        <dbReference type="ARBA" id="ARBA00023136"/>
    </source>
</evidence>
<dbReference type="GO" id="GO:0048488">
    <property type="term" value="P:synaptic vesicle endocytosis"/>
    <property type="evidence" value="ECO:0007669"/>
    <property type="project" value="TreeGrafter"/>
</dbReference>
<evidence type="ECO:0000256" key="18">
    <source>
        <dbReference type="ARBA" id="ARBA00034106"/>
    </source>
</evidence>
<evidence type="ECO:0000313" key="27">
    <source>
        <dbReference type="Proteomes" id="UP000694411"/>
    </source>
</evidence>
<dbReference type="GO" id="GO:0004439">
    <property type="term" value="F:phosphatidylinositol-4,5-bisphosphate 5-phosphatase activity"/>
    <property type="evidence" value="ECO:0007669"/>
    <property type="project" value="UniProtKB-EC"/>
</dbReference>
<dbReference type="GO" id="GO:0045121">
    <property type="term" value="C:membrane raft"/>
    <property type="evidence" value="ECO:0007669"/>
    <property type="project" value="UniProtKB-SubCell"/>
</dbReference>
<comment type="similarity">
    <text evidence="5">Belongs to the synaptojanin family.</text>
</comment>
<feature type="compositionally biased region" description="Polar residues" evidence="23">
    <location>
        <begin position="1399"/>
        <end position="1414"/>
    </location>
</feature>
<evidence type="ECO:0000256" key="4">
    <source>
        <dbReference type="ARBA" id="ARBA00004285"/>
    </source>
</evidence>
<dbReference type="PANTHER" id="PTHR11200:SF148">
    <property type="entry name" value="SYNAPTOJANIN-2"/>
    <property type="match status" value="1"/>
</dbReference>
<dbReference type="GO" id="GO:0017124">
    <property type="term" value="F:SH3 domain binding"/>
    <property type="evidence" value="ECO:0007669"/>
    <property type="project" value="TreeGrafter"/>
</dbReference>
<evidence type="ECO:0000256" key="19">
    <source>
        <dbReference type="ARBA" id="ARBA00056929"/>
    </source>
</evidence>
<dbReference type="SMART" id="SM00128">
    <property type="entry name" value="IPPc"/>
    <property type="match status" value="1"/>
</dbReference>
<dbReference type="InterPro" id="IPR035979">
    <property type="entry name" value="RBD_domain_sf"/>
</dbReference>
<dbReference type="Ensembl" id="ENSTGET00000036904.1">
    <property type="protein sequence ID" value="ENSTGEP00000031041.1"/>
    <property type="gene ID" value="ENSTGEG00000024869.1"/>
</dbReference>
<comment type="catalytic activity">
    <reaction evidence="1">
        <text>a 1,2-diacyl-sn-glycero-3-phospho-(1D-myo-inositol-4,5-bisphosphate) + H2O = a 1,2-diacyl-sn-glycero-3-phospho-(1D-myo-inositol 4-phosphate) + phosphate</text>
        <dbReference type="Rhea" id="RHEA:22764"/>
        <dbReference type="ChEBI" id="CHEBI:15377"/>
        <dbReference type="ChEBI" id="CHEBI:43474"/>
        <dbReference type="ChEBI" id="CHEBI:58178"/>
        <dbReference type="ChEBI" id="CHEBI:58456"/>
        <dbReference type="EC" id="3.1.3.36"/>
    </reaction>
</comment>
<feature type="region of interest" description="Disordered" evidence="23">
    <location>
        <begin position="1399"/>
        <end position="1446"/>
    </location>
</feature>
<dbReference type="InterPro" id="IPR036691">
    <property type="entry name" value="Endo/exonu/phosph_ase_sf"/>
</dbReference>
<dbReference type="InterPro" id="IPR015047">
    <property type="entry name" value="SYNJ1/2_RRM"/>
</dbReference>
<evidence type="ECO:0000256" key="17">
    <source>
        <dbReference type="ARBA" id="ARBA00023273"/>
    </source>
</evidence>
<feature type="region of interest" description="Disordered" evidence="23">
    <location>
        <begin position="1000"/>
        <end position="1043"/>
    </location>
</feature>
<evidence type="ECO:0000256" key="16">
    <source>
        <dbReference type="ARBA" id="ARBA00023212"/>
    </source>
</evidence>
<evidence type="ECO:0000256" key="20">
    <source>
        <dbReference type="ARBA" id="ARBA00071145"/>
    </source>
</evidence>
<dbReference type="GO" id="GO:0005886">
    <property type="term" value="C:plasma membrane"/>
    <property type="evidence" value="ECO:0007669"/>
    <property type="project" value="UniProtKB-SubCell"/>
</dbReference>
<organism evidence="26 27">
    <name type="scientific">Theropithecus gelada</name>
    <name type="common">Gelada baboon</name>
    <dbReference type="NCBI Taxonomy" id="9565"/>
    <lineage>
        <taxon>Eukaryota</taxon>
        <taxon>Metazoa</taxon>
        <taxon>Chordata</taxon>
        <taxon>Craniata</taxon>
        <taxon>Vertebrata</taxon>
        <taxon>Euteleostomi</taxon>
        <taxon>Mammalia</taxon>
        <taxon>Eutheria</taxon>
        <taxon>Euarchontoglires</taxon>
        <taxon>Primates</taxon>
        <taxon>Haplorrhini</taxon>
        <taxon>Catarrhini</taxon>
        <taxon>Cercopithecidae</taxon>
        <taxon>Cercopithecinae</taxon>
        <taxon>Theropithecus</taxon>
    </lineage>
</organism>
<feature type="region of interest" description="Disordered" evidence="23">
    <location>
        <begin position="1331"/>
        <end position="1374"/>
    </location>
</feature>
<dbReference type="GO" id="GO:0006661">
    <property type="term" value="P:phosphatidylinositol biosynthetic process"/>
    <property type="evidence" value="ECO:0007669"/>
    <property type="project" value="UniProtKB-ARBA"/>
</dbReference>
<dbReference type="Gene3D" id="3.30.70.330">
    <property type="match status" value="1"/>
</dbReference>
<keyword evidence="27" id="KW-1185">Reference proteome</keyword>
<accession>A0A8D2G838</accession>
<evidence type="ECO:0000259" key="24">
    <source>
        <dbReference type="PROSITE" id="PS50102"/>
    </source>
</evidence>
<evidence type="ECO:0000259" key="25">
    <source>
        <dbReference type="PROSITE" id="PS50275"/>
    </source>
</evidence>
<dbReference type="Pfam" id="PF22669">
    <property type="entry name" value="Exo_endo_phos2"/>
    <property type="match status" value="1"/>
</dbReference>
<dbReference type="SUPFAM" id="SSF54928">
    <property type="entry name" value="RNA-binding domain, RBD"/>
    <property type="match status" value="1"/>
</dbReference>
<dbReference type="EC" id="3.1.3.36" evidence="7"/>
<evidence type="ECO:0000256" key="22">
    <source>
        <dbReference type="PROSITE-ProRule" id="PRU00176"/>
    </source>
</evidence>
<keyword evidence="10" id="KW-0597">Phosphoprotein</keyword>
<keyword evidence="8" id="KW-1003">Cell membrane</keyword>
<keyword evidence="14" id="KW-0443">Lipid metabolism</keyword>
<comment type="function">
    <text evidence="19">Inositol 5-phosphatase which may be involved in distinct membrane trafficking and signal transduction pathways. May mediate the inhibitory effect of Rac1 on endocytosis.</text>
</comment>
<gene>
    <name evidence="26" type="primary">SYNJ2</name>
</gene>
<feature type="compositionally biased region" description="Basic and acidic residues" evidence="23">
    <location>
        <begin position="1269"/>
        <end position="1280"/>
    </location>
</feature>
<dbReference type="InterPro" id="IPR046985">
    <property type="entry name" value="IP5"/>
</dbReference>
<evidence type="ECO:0000256" key="11">
    <source>
        <dbReference type="ARBA" id="ARBA00022801"/>
    </source>
</evidence>
<evidence type="ECO:0000256" key="10">
    <source>
        <dbReference type="ARBA" id="ARBA00022553"/>
    </source>
</evidence>
<feature type="domain" description="SAC" evidence="25">
    <location>
        <begin position="120"/>
        <end position="416"/>
    </location>
</feature>
<feature type="region of interest" description="Disordered" evidence="23">
    <location>
        <begin position="1163"/>
        <end position="1316"/>
    </location>
</feature>
<feature type="compositionally biased region" description="Low complexity" evidence="23">
    <location>
        <begin position="1168"/>
        <end position="1188"/>
    </location>
</feature>
<protein>
    <recommendedName>
        <fullName evidence="20">Synaptojanin-2</fullName>
        <ecNumber evidence="7">3.1.3.36</ecNumber>
    </recommendedName>
    <alternativeName>
        <fullName evidence="21">Synaptic inositol 1,4,5-trisphosphate 5-phosphatase 2</fullName>
    </alternativeName>
</protein>
<dbReference type="InterPro" id="IPR034973">
    <property type="entry name" value="SYNJ2_RRM"/>
</dbReference>
<dbReference type="Pfam" id="PF08952">
    <property type="entry name" value="DUF1866"/>
    <property type="match status" value="1"/>
</dbReference>
<comment type="similarity">
    <text evidence="6">In the central section; belongs to the inositol 1,4,5-trisphosphate 5-phosphatase family.</text>
</comment>
<dbReference type="FunFam" id="3.30.70.330:FF:000204">
    <property type="entry name" value="Synaptojanin 2"/>
    <property type="match status" value="1"/>
</dbReference>
<dbReference type="CDD" id="cd12720">
    <property type="entry name" value="RRM_SYNJ2"/>
    <property type="match status" value="1"/>
</dbReference>
<feature type="compositionally biased region" description="Low complexity" evidence="23">
    <location>
        <begin position="1021"/>
        <end position="1031"/>
    </location>
</feature>
<sequence>MALSKGLRLLGRLGAAGDCSVLLEARGRGDCLLFEAGTVATLAPEEKEVIKGQYGKLTDAYGCLGELRLKSGGTSLSFLVLVTGCTSVGRIPDAEIYKITATDFYPLQEEAKEEERLIALKKILSSGVFYFSWPNDGSHFDLTVRTQKQGDDSSEWGNSFFWNQLLHVPLRQHQVSCCDWLLKTICGVVTIRTVYASHKQAKACLISRVSCERTGARFHTRGINDDGHVSNFVETEQVGSHHLRLHRGLEANAPAFDRHMVLLKEQYGQQVVVNLLGSRGGEEVLNRAFKKLLWASCHAGDTPMINFDFHQFAKGGKLEKLETLLRPQLKLHWEDFDVFTKGENVSPRFQKGTLRMNCLDCLDRTNTVQSFIALEVLHLQLETLGLSSKPIVDRFVESFKAMWSLNGHSLSKVFTGSRSLEGKAKVGKLKDGARSMSRTIQSNFFDGVKQEAIKLLLVGDVYGEEMADKGGMLLDSTALLVTPRILKAMTERQSEFTNFKRIRIAMGTWNVNGGKQFRSNLLGTAELTDWLLDSPQLSGAAESQDDSSPADIFAVGFEEMVELSAGNIVNASTTNKKMWGEQLQKAISRSHRYILLTSAQLVGVCLYIFVRPYHVPFIRDVAIDTVKTGMGGKAGNKGAVGIRFQFHSTSFCFICSHLTAGQSQVKERNEDYKEITQKLCFPMGRNVFSHDYVFWCGDFNYRIDLTYEEVFYFVKRQDWKKLLEFDQLQLQKSSGKIFKDFHEGAINFGPTYKYDVGSAAYDTSDKCRTPAWTDRVLWWRKKHPFDKTAGELNLLDSDLDVDTKVKHTWSPGALQYYGRAELQASDHRPVLAIVEVEVQEVDVGARERVFQEVSSFQGPLDATVVVNLQSPTLEEKNEFPEDLRAELMQTLGNYGTIVLVRINQGQMLVTFADSHSALSVLDVDGMKVKGRAVKIRPKTKDWLKGLREEIIRKRDSMAPVSPTANSCLLEENFDFTSLDYESEGDILEDDEDYLVDELSQPGVSDSELGGDDLSDVPGPTALAPSSKSPALAKKKQHPTYKDDADLVELKQELEAVGEFRHRSPSRSLSVPNRPRPPHPPQRPPPPTGLMVKKSASDASISSGTRGQYSILQTARLLPGAPQQPPKARTGISKPYNVKQIKTTNAQEAEAAIRCLLEARGGTSEEALSAMAPRAPEASSEPEPTPGAAKPETPQVPPLLPRRPPPRVPAIKKPTLRRTGKPLSPEEQFEQQTVHFTIGPPETSLEAPPLATVPQVPPVPKPRTFQPGKAAERPSHGKPASDEAPPVAGASVPPPLEAPSLVPKVPPRRKKSAPAAFHLQVLQSNSQLLQGLTYNSSDSPSGHPPAVGAILPQGDLLSTSSATSPDSDGTKAMTPEAAPLLGDYQDPFWNLLHHPKLLNNTWLSKSSDPLDSGTRSPERDPIDPVSVGASAVKAELPPDHEHKTLGHWVTISDQDKRTALQVFDPLAKT</sequence>
<feature type="compositionally biased region" description="Polar residues" evidence="23">
    <location>
        <begin position="1096"/>
        <end position="1112"/>
    </location>
</feature>
<evidence type="ECO:0000256" key="23">
    <source>
        <dbReference type="SAM" id="MobiDB-lite"/>
    </source>
</evidence>
<dbReference type="SMART" id="SM01165">
    <property type="entry name" value="DUF1866"/>
    <property type="match status" value="1"/>
</dbReference>
<keyword evidence="9" id="KW-0963">Cytoplasm</keyword>
<keyword evidence="15" id="KW-0472">Membrane</keyword>
<evidence type="ECO:0000256" key="6">
    <source>
        <dbReference type="ARBA" id="ARBA00009678"/>
    </source>
</evidence>
<feature type="compositionally biased region" description="Polar residues" evidence="23">
    <location>
        <begin position="1355"/>
        <end position="1366"/>
    </location>
</feature>
<reference evidence="26" key="3">
    <citation type="submission" date="2025-09" db="UniProtKB">
        <authorList>
            <consortium name="Ensembl"/>
        </authorList>
    </citation>
    <scope>IDENTIFICATION</scope>
</reference>
<dbReference type="GO" id="GO:0046856">
    <property type="term" value="P:phosphatidylinositol dephosphorylation"/>
    <property type="evidence" value="ECO:0007669"/>
    <property type="project" value="InterPro"/>
</dbReference>
<reference evidence="26" key="2">
    <citation type="submission" date="2025-08" db="UniProtKB">
        <authorList>
            <consortium name="Ensembl"/>
        </authorList>
    </citation>
    <scope>IDENTIFICATION</scope>
</reference>
<dbReference type="GO" id="GO:0003723">
    <property type="term" value="F:RNA binding"/>
    <property type="evidence" value="ECO:0007669"/>
    <property type="project" value="UniProtKB-UniRule"/>
</dbReference>
<keyword evidence="11" id="KW-0378">Hydrolase</keyword>
<keyword evidence="16" id="KW-0206">Cytoskeleton</keyword>
<dbReference type="Gene3D" id="3.60.10.10">
    <property type="entry name" value="Endonuclease/exonuclease/phosphatase"/>
    <property type="match status" value="1"/>
</dbReference>
<dbReference type="Proteomes" id="UP000694411">
    <property type="component" value="Chromosome 4"/>
</dbReference>
<dbReference type="PANTHER" id="PTHR11200">
    <property type="entry name" value="INOSITOL 5-PHOSPHATASE"/>
    <property type="match status" value="1"/>
</dbReference>
<evidence type="ECO:0000256" key="9">
    <source>
        <dbReference type="ARBA" id="ARBA00022490"/>
    </source>
</evidence>
<reference evidence="26" key="1">
    <citation type="submission" date="2018-05" db="EMBL/GenBank/DDBJ databases">
        <title>Whole genome of Theropithecus gelada.</title>
        <authorList>
            <person name="Chiou K.L."/>
            <person name="Snyder-Mackler N."/>
        </authorList>
    </citation>
    <scope>NUCLEOTIDE SEQUENCE [LARGE SCALE GENOMIC DNA]</scope>
</reference>
<evidence type="ECO:0000256" key="8">
    <source>
        <dbReference type="ARBA" id="ARBA00022475"/>
    </source>
</evidence>
<proteinExistence type="inferred from homology"/>
<keyword evidence="17" id="KW-0966">Cell projection</keyword>
<evidence type="ECO:0000256" key="3">
    <source>
        <dbReference type="ARBA" id="ARBA00004245"/>
    </source>
</evidence>
<keyword evidence="13" id="KW-0770">Synapse</keyword>
<feature type="compositionally biased region" description="Pro residues" evidence="23">
    <location>
        <begin position="1193"/>
        <end position="1207"/>
    </location>
</feature>
<dbReference type="FunFam" id="3.60.10.10:FF:000008">
    <property type="entry name" value="Synaptojanin 2"/>
    <property type="match status" value="1"/>
</dbReference>
<evidence type="ECO:0000256" key="1">
    <source>
        <dbReference type="ARBA" id="ARBA00001786"/>
    </source>
</evidence>
<dbReference type="SUPFAM" id="SSF56219">
    <property type="entry name" value="DNase I-like"/>
    <property type="match status" value="1"/>
</dbReference>
<evidence type="ECO:0000256" key="21">
    <source>
        <dbReference type="ARBA" id="ARBA00077889"/>
    </source>
</evidence>